<keyword evidence="6 10" id="KW-0802">TPR repeat</keyword>
<dbReference type="Pfam" id="PF13424">
    <property type="entry name" value="TPR_12"/>
    <property type="match status" value="3"/>
</dbReference>
<keyword evidence="3" id="KW-0963">Cytoplasm</keyword>
<keyword evidence="13" id="KW-1185">Reference proteome</keyword>
<evidence type="ECO:0000256" key="6">
    <source>
        <dbReference type="ARBA" id="ARBA00022803"/>
    </source>
</evidence>
<dbReference type="PANTHER" id="PTHR45783:SF3">
    <property type="entry name" value="KINESIN LIGHT CHAIN"/>
    <property type="match status" value="1"/>
</dbReference>
<evidence type="ECO:0000256" key="8">
    <source>
        <dbReference type="ARBA" id="ARBA00023175"/>
    </source>
</evidence>
<accession>A0A1Z4V4E0</accession>
<dbReference type="PANTHER" id="PTHR45783">
    <property type="entry name" value="KINESIN LIGHT CHAIN"/>
    <property type="match status" value="1"/>
</dbReference>
<evidence type="ECO:0000256" key="5">
    <source>
        <dbReference type="ARBA" id="ARBA00022737"/>
    </source>
</evidence>
<gene>
    <name evidence="12" type="ORF">NIES806_26220</name>
</gene>
<comment type="similarity">
    <text evidence="2">Belongs to the kinesin light chain family.</text>
</comment>
<dbReference type="PRINTS" id="PR00381">
    <property type="entry name" value="KINESINLIGHT"/>
</dbReference>
<sequence length="821" mass="92716">MTINSSFQNVQKIFENVQASGDINIRDIYQTVNNLSDISQPTGFPHNIPGSNTKKFVGREKELVLIHQYLKENNSAVIAAVEGMGGIGKTELATQYSLLHLQLNTYPGGICWLQARDQNIGLQIIQFCRTNLGLQPPDHVDLLEQVSWCWQRWQQSNTLVVIDDVQNYSAIQPYLPPKPSQFKVLITTRLKLDLSGSLSLQILSELEALALLSELIGADKLTSETAQAQELCQRLGCLPLALQLVGRYIRKRQISLAEMLKRLEAKGLGHPALVVDMNDPTWTLSITRGVEAAFALSWEVLSSAAQELGCLLSLFALAPIRWSLVESAAPEQYTEDLEDARIELEQLHLLQSEDNYYQLHQLIREFLKKKHHNLASGQQQISHFCQTMIDVAQSIPERPIQEDIKKLKLDIPHLEEVAEHLVDVVSDENLYLPFAGLGRFYEGQGLYKLAEPWKEKCVLLLKQHLGDDHPYVALSFNNLGGLYHSQGRYSEAEPLHIQALALWQKLLGDDHPYVAIIFNNLALLYHSQGRYSEAEPLYIQALALWQKLLGDDHPDVATSFNNLALLYYSQSKYSEAEPLYIQALALWQKLLGDDHPRVALSFNNLGGLYYSQGRYSEAEPLYIQALALWQKLLGDDHPDVATSFNNLALLYYSQSKYSEAEPLYIQALALRQKLLGDDHPDVATSFNNLAGLYESQGRYSEAEPLYIQALALLQKLLGDDHPYVAQSFNNLALLYKSQGRYSESEPLYIQALALWQKLLGDDHPSMATSFNNLAGLYESQGRYSEAEPLYIQAVNILEQRLGVDHPTTITVRNNLERLRNR</sequence>
<keyword evidence="7" id="KW-0175">Coiled coil</keyword>
<feature type="domain" description="NB-ARC" evidence="11">
    <location>
        <begin position="63"/>
        <end position="191"/>
    </location>
</feature>
<feature type="repeat" description="TPR" evidence="10">
    <location>
        <begin position="599"/>
        <end position="632"/>
    </location>
</feature>
<dbReference type="Pfam" id="PF00931">
    <property type="entry name" value="NB-ARC"/>
    <property type="match status" value="1"/>
</dbReference>
<dbReference type="OrthoDB" id="582340at2"/>
<dbReference type="InterPro" id="IPR002151">
    <property type="entry name" value="Kinesin_light"/>
</dbReference>
<evidence type="ECO:0000256" key="3">
    <source>
        <dbReference type="ARBA" id="ARBA00022490"/>
    </source>
</evidence>
<dbReference type="GO" id="GO:0019894">
    <property type="term" value="F:kinesin binding"/>
    <property type="evidence" value="ECO:0007669"/>
    <property type="project" value="TreeGrafter"/>
</dbReference>
<dbReference type="PROSITE" id="PS50005">
    <property type="entry name" value="TPR"/>
    <property type="match status" value="3"/>
</dbReference>
<dbReference type="KEGG" id="dcm:NIES806_26220"/>
<dbReference type="SUPFAM" id="SSF52540">
    <property type="entry name" value="P-loop containing nucleoside triphosphate hydrolases"/>
    <property type="match status" value="1"/>
</dbReference>
<evidence type="ECO:0000256" key="9">
    <source>
        <dbReference type="ARBA" id="ARBA00023212"/>
    </source>
</evidence>
<dbReference type="GO" id="GO:0005874">
    <property type="term" value="C:microtubule"/>
    <property type="evidence" value="ECO:0007669"/>
    <property type="project" value="UniProtKB-KW"/>
</dbReference>
<dbReference type="GO" id="GO:0005737">
    <property type="term" value="C:cytoplasm"/>
    <property type="evidence" value="ECO:0007669"/>
    <property type="project" value="TreeGrafter"/>
</dbReference>
<dbReference type="GO" id="GO:0043531">
    <property type="term" value="F:ADP binding"/>
    <property type="evidence" value="ECO:0007669"/>
    <property type="project" value="InterPro"/>
</dbReference>
<keyword evidence="5" id="KW-0677">Repeat</keyword>
<evidence type="ECO:0000259" key="11">
    <source>
        <dbReference type="Pfam" id="PF00931"/>
    </source>
</evidence>
<evidence type="ECO:0000256" key="4">
    <source>
        <dbReference type="ARBA" id="ARBA00022701"/>
    </source>
</evidence>
<feature type="repeat" description="TPR" evidence="10">
    <location>
        <begin position="641"/>
        <end position="674"/>
    </location>
</feature>
<evidence type="ECO:0000256" key="10">
    <source>
        <dbReference type="PROSITE-ProRule" id="PRU00339"/>
    </source>
</evidence>
<feature type="repeat" description="TPR" evidence="10">
    <location>
        <begin position="767"/>
        <end position="800"/>
    </location>
</feature>
<evidence type="ECO:0000313" key="13">
    <source>
        <dbReference type="Proteomes" id="UP000218702"/>
    </source>
</evidence>
<proteinExistence type="inferred from homology"/>
<dbReference type="AlphaFoldDB" id="A0A1Z4V4E0"/>
<dbReference type="InterPro" id="IPR027417">
    <property type="entry name" value="P-loop_NTPase"/>
</dbReference>
<dbReference type="RefSeq" id="WP_096667875.1">
    <property type="nucleotide sequence ID" value="NZ_AP018316.1"/>
</dbReference>
<name>A0A1Z4V4E0_9CYAN</name>
<dbReference type="InterPro" id="IPR002182">
    <property type="entry name" value="NB-ARC"/>
</dbReference>
<dbReference type="EMBL" id="AP018316">
    <property type="protein sequence ID" value="BAZ86410.1"/>
    <property type="molecule type" value="Genomic_DNA"/>
</dbReference>
<dbReference type="GO" id="GO:0005871">
    <property type="term" value="C:kinesin complex"/>
    <property type="evidence" value="ECO:0007669"/>
    <property type="project" value="InterPro"/>
</dbReference>
<dbReference type="Proteomes" id="UP000218702">
    <property type="component" value="Chromosome"/>
</dbReference>
<dbReference type="SUPFAM" id="SSF48452">
    <property type="entry name" value="TPR-like"/>
    <property type="match status" value="3"/>
</dbReference>
<dbReference type="Gene3D" id="1.25.40.10">
    <property type="entry name" value="Tetratricopeptide repeat domain"/>
    <property type="match status" value="2"/>
</dbReference>
<dbReference type="GO" id="GO:0007018">
    <property type="term" value="P:microtubule-based movement"/>
    <property type="evidence" value="ECO:0007669"/>
    <property type="project" value="TreeGrafter"/>
</dbReference>
<dbReference type="Gene3D" id="3.40.50.300">
    <property type="entry name" value="P-loop containing nucleotide triphosphate hydrolases"/>
    <property type="match status" value="1"/>
</dbReference>
<keyword evidence="9" id="KW-0206">Cytoskeleton</keyword>
<dbReference type="InterPro" id="IPR019734">
    <property type="entry name" value="TPR_rpt"/>
</dbReference>
<evidence type="ECO:0000256" key="1">
    <source>
        <dbReference type="ARBA" id="ARBA00004245"/>
    </source>
</evidence>
<reference evidence="12 13" key="1">
    <citation type="submission" date="2017-06" db="EMBL/GenBank/DDBJ databases">
        <title>Genome sequencing of cyanobaciteial culture collection at National Institute for Environmental Studies (NIES).</title>
        <authorList>
            <person name="Hirose Y."/>
            <person name="Shimura Y."/>
            <person name="Fujisawa T."/>
            <person name="Nakamura Y."/>
            <person name="Kawachi M."/>
        </authorList>
    </citation>
    <scope>NUCLEOTIDE SEQUENCE [LARGE SCALE GENOMIC DNA]</scope>
    <source>
        <strain evidence="12 13">NIES-806</strain>
    </source>
</reference>
<organism evidence="12 13">
    <name type="scientific">Dolichospermum compactum NIES-806</name>
    <dbReference type="NCBI Taxonomy" id="1973481"/>
    <lineage>
        <taxon>Bacteria</taxon>
        <taxon>Bacillati</taxon>
        <taxon>Cyanobacteriota</taxon>
        <taxon>Cyanophyceae</taxon>
        <taxon>Nostocales</taxon>
        <taxon>Aphanizomenonaceae</taxon>
        <taxon>Dolichospermum</taxon>
        <taxon>Dolichospermum compactum</taxon>
    </lineage>
</organism>
<evidence type="ECO:0000256" key="7">
    <source>
        <dbReference type="ARBA" id="ARBA00023054"/>
    </source>
</evidence>
<dbReference type="InterPro" id="IPR011990">
    <property type="entry name" value="TPR-like_helical_dom_sf"/>
</dbReference>
<dbReference type="Pfam" id="PF13374">
    <property type="entry name" value="TPR_10"/>
    <property type="match status" value="3"/>
</dbReference>
<keyword evidence="8" id="KW-0505">Motor protein</keyword>
<comment type="subcellular location">
    <subcellularLocation>
        <location evidence="1">Cytoplasm</location>
        <location evidence="1">Cytoskeleton</location>
    </subcellularLocation>
</comment>
<evidence type="ECO:0000256" key="2">
    <source>
        <dbReference type="ARBA" id="ARBA00009622"/>
    </source>
</evidence>
<evidence type="ECO:0000313" key="12">
    <source>
        <dbReference type="EMBL" id="BAZ86410.1"/>
    </source>
</evidence>
<keyword evidence="4" id="KW-0493">Microtubule</keyword>
<protein>
    <submittedName>
        <fullName evidence="12">NB-ARC domain-containing protein</fullName>
    </submittedName>
</protein>
<dbReference type="SMART" id="SM00028">
    <property type="entry name" value="TPR"/>
    <property type="match status" value="9"/>
</dbReference>